<keyword evidence="5" id="KW-0862">Zinc</keyword>
<reference evidence="10 11" key="1">
    <citation type="submission" date="2021-06" db="EMBL/GenBank/DDBJ databases">
        <title>Caerostris extrusa draft genome.</title>
        <authorList>
            <person name="Kono N."/>
            <person name="Arakawa K."/>
        </authorList>
    </citation>
    <scope>NUCLEOTIDE SEQUENCE [LARGE SCALE GENOMIC DNA]</scope>
</reference>
<sequence length="179" mass="20276">MSAKRHQCPYCEYTAFRSDYMKKHIRIHTGERPFKCPKCDKTFSRRENMNTHVTIHACIITTESTKYHQCSACGYVTSRSGDMTKHLKFITSERPFQCSICSASPRKCSEHSHENSHGRKRPFKYAGIISAESANHHQCSACGYVTSSSGDMKRHLRIHTCEKPFSAPSAQKASPGKVL</sequence>
<evidence type="ECO:0000256" key="5">
    <source>
        <dbReference type="ARBA" id="ARBA00022833"/>
    </source>
</evidence>
<keyword evidence="3" id="KW-0677">Repeat</keyword>
<evidence type="ECO:0000256" key="6">
    <source>
        <dbReference type="ARBA" id="ARBA00023242"/>
    </source>
</evidence>
<evidence type="ECO:0000256" key="1">
    <source>
        <dbReference type="ARBA" id="ARBA00004123"/>
    </source>
</evidence>
<dbReference type="PANTHER" id="PTHR24388">
    <property type="entry name" value="ZINC FINGER PROTEIN"/>
    <property type="match status" value="1"/>
</dbReference>
<dbReference type="GO" id="GO:0000978">
    <property type="term" value="F:RNA polymerase II cis-regulatory region sequence-specific DNA binding"/>
    <property type="evidence" value="ECO:0007669"/>
    <property type="project" value="TreeGrafter"/>
</dbReference>
<dbReference type="PANTHER" id="PTHR24388:SF54">
    <property type="entry name" value="PROTEIN ESCARGOT"/>
    <property type="match status" value="1"/>
</dbReference>
<gene>
    <name evidence="10" type="ORF">CEXT_484391</name>
</gene>
<dbReference type="InterPro" id="IPR036236">
    <property type="entry name" value="Znf_C2H2_sf"/>
</dbReference>
<evidence type="ECO:0000259" key="9">
    <source>
        <dbReference type="PROSITE" id="PS50157"/>
    </source>
</evidence>
<proteinExistence type="inferred from homology"/>
<dbReference type="Pfam" id="PF00096">
    <property type="entry name" value="zf-C2H2"/>
    <property type="match status" value="2"/>
</dbReference>
<dbReference type="EMBL" id="BPLR01018759">
    <property type="protein sequence ID" value="GIZ02115.1"/>
    <property type="molecule type" value="Genomic_DNA"/>
</dbReference>
<dbReference type="Gene3D" id="3.30.160.60">
    <property type="entry name" value="Classic Zinc Finger"/>
    <property type="match status" value="4"/>
</dbReference>
<dbReference type="InterPro" id="IPR050527">
    <property type="entry name" value="Snail/Krueppel_Znf"/>
</dbReference>
<evidence type="ECO:0000256" key="8">
    <source>
        <dbReference type="PROSITE-ProRule" id="PRU00042"/>
    </source>
</evidence>
<dbReference type="FunFam" id="3.30.160.60:FF:002343">
    <property type="entry name" value="Zinc finger protein 33A"/>
    <property type="match status" value="1"/>
</dbReference>
<evidence type="ECO:0000256" key="7">
    <source>
        <dbReference type="ARBA" id="ARBA00037948"/>
    </source>
</evidence>
<dbReference type="SUPFAM" id="SSF57667">
    <property type="entry name" value="beta-beta-alpha zinc fingers"/>
    <property type="match status" value="3"/>
</dbReference>
<accession>A0AAV4Y528</accession>
<evidence type="ECO:0000256" key="4">
    <source>
        <dbReference type="ARBA" id="ARBA00022771"/>
    </source>
</evidence>
<keyword evidence="6" id="KW-0539">Nucleus</keyword>
<feature type="domain" description="C2H2-type" evidence="9">
    <location>
        <begin position="6"/>
        <end position="33"/>
    </location>
</feature>
<dbReference type="GO" id="GO:0000981">
    <property type="term" value="F:DNA-binding transcription factor activity, RNA polymerase II-specific"/>
    <property type="evidence" value="ECO:0007669"/>
    <property type="project" value="TreeGrafter"/>
</dbReference>
<dbReference type="AlphaFoldDB" id="A0AAV4Y528"/>
<protein>
    <recommendedName>
        <fullName evidence="9">C2H2-type domain-containing protein</fullName>
    </recommendedName>
</protein>
<comment type="subcellular location">
    <subcellularLocation>
        <location evidence="1">Nucleus</location>
    </subcellularLocation>
</comment>
<keyword evidence="11" id="KW-1185">Reference proteome</keyword>
<dbReference type="Proteomes" id="UP001054945">
    <property type="component" value="Unassembled WGS sequence"/>
</dbReference>
<dbReference type="GO" id="GO:0008270">
    <property type="term" value="F:zinc ion binding"/>
    <property type="evidence" value="ECO:0007669"/>
    <property type="project" value="UniProtKB-KW"/>
</dbReference>
<dbReference type="PROSITE" id="PS50157">
    <property type="entry name" value="ZINC_FINGER_C2H2_2"/>
    <property type="match status" value="4"/>
</dbReference>
<comment type="similarity">
    <text evidence="7">Belongs to the snail C2H2-type zinc-finger protein family.</text>
</comment>
<organism evidence="10 11">
    <name type="scientific">Caerostris extrusa</name>
    <name type="common">Bark spider</name>
    <name type="synonym">Caerostris bankana</name>
    <dbReference type="NCBI Taxonomy" id="172846"/>
    <lineage>
        <taxon>Eukaryota</taxon>
        <taxon>Metazoa</taxon>
        <taxon>Ecdysozoa</taxon>
        <taxon>Arthropoda</taxon>
        <taxon>Chelicerata</taxon>
        <taxon>Arachnida</taxon>
        <taxon>Araneae</taxon>
        <taxon>Araneomorphae</taxon>
        <taxon>Entelegynae</taxon>
        <taxon>Araneoidea</taxon>
        <taxon>Araneidae</taxon>
        <taxon>Caerostris</taxon>
    </lineage>
</organism>
<feature type="domain" description="C2H2-type" evidence="9">
    <location>
        <begin position="34"/>
        <end position="57"/>
    </location>
</feature>
<feature type="domain" description="C2H2-type" evidence="9">
    <location>
        <begin position="137"/>
        <end position="164"/>
    </location>
</feature>
<evidence type="ECO:0000313" key="11">
    <source>
        <dbReference type="Proteomes" id="UP001054945"/>
    </source>
</evidence>
<dbReference type="GO" id="GO:0005634">
    <property type="term" value="C:nucleus"/>
    <property type="evidence" value="ECO:0007669"/>
    <property type="project" value="UniProtKB-SubCell"/>
</dbReference>
<keyword evidence="2" id="KW-0479">Metal-binding</keyword>
<keyword evidence="4 8" id="KW-0863">Zinc-finger</keyword>
<evidence type="ECO:0000256" key="3">
    <source>
        <dbReference type="ARBA" id="ARBA00022737"/>
    </source>
</evidence>
<name>A0AAV4Y528_CAEEX</name>
<dbReference type="SMART" id="SM00355">
    <property type="entry name" value="ZnF_C2H2"/>
    <property type="match status" value="5"/>
</dbReference>
<dbReference type="PROSITE" id="PS00028">
    <property type="entry name" value="ZINC_FINGER_C2H2_1"/>
    <property type="match status" value="1"/>
</dbReference>
<comment type="caution">
    <text evidence="10">The sequence shown here is derived from an EMBL/GenBank/DDBJ whole genome shotgun (WGS) entry which is preliminary data.</text>
</comment>
<dbReference type="Pfam" id="PF13909">
    <property type="entry name" value="zf-H2C2_5"/>
    <property type="match status" value="1"/>
</dbReference>
<evidence type="ECO:0000313" key="10">
    <source>
        <dbReference type="EMBL" id="GIZ02115.1"/>
    </source>
</evidence>
<feature type="domain" description="C2H2-type" evidence="9">
    <location>
        <begin position="68"/>
        <end position="95"/>
    </location>
</feature>
<evidence type="ECO:0000256" key="2">
    <source>
        <dbReference type="ARBA" id="ARBA00022723"/>
    </source>
</evidence>
<dbReference type="InterPro" id="IPR013087">
    <property type="entry name" value="Znf_C2H2_type"/>
</dbReference>